<evidence type="ECO:0000313" key="3">
    <source>
        <dbReference type="Proteomes" id="UP000663851"/>
    </source>
</evidence>
<name>A0A820N1Z5_9BILA</name>
<dbReference type="AlphaFoldDB" id="A0A820N1Z5"/>
<reference evidence="2" key="1">
    <citation type="submission" date="2021-02" db="EMBL/GenBank/DDBJ databases">
        <authorList>
            <person name="Nowell W R."/>
        </authorList>
    </citation>
    <scope>NUCLEOTIDE SEQUENCE</scope>
</reference>
<sequence>MINDEIITREKLLQFDEVIGIETWEEVAKIVDTTILGEMDWYLIDGLMNDYLLCTHVEESKPFLEDVEDAIMECCIDYPTADIFYRMADDLDYE</sequence>
<evidence type="ECO:0000313" key="2">
    <source>
        <dbReference type="EMBL" id="CAF4381305.1"/>
    </source>
</evidence>
<proteinExistence type="predicted"/>
<dbReference type="EMBL" id="CAJNYD010002394">
    <property type="protein sequence ID" value="CAF3415878.1"/>
    <property type="molecule type" value="Genomic_DNA"/>
</dbReference>
<dbReference type="EMBL" id="CAJOBO010001471">
    <property type="protein sequence ID" value="CAF4381305.1"/>
    <property type="molecule type" value="Genomic_DNA"/>
</dbReference>
<gene>
    <name evidence="2" type="ORF">HFQ381_LOCUS18759</name>
    <name evidence="1" type="ORF">LUA448_LOCUS18959</name>
</gene>
<evidence type="ECO:0000313" key="1">
    <source>
        <dbReference type="EMBL" id="CAF3415878.1"/>
    </source>
</evidence>
<dbReference type="Proteomes" id="UP000663851">
    <property type="component" value="Unassembled WGS sequence"/>
</dbReference>
<comment type="caution">
    <text evidence="2">The sequence shown here is derived from an EMBL/GenBank/DDBJ whole genome shotgun (WGS) entry which is preliminary data.</text>
</comment>
<protein>
    <submittedName>
        <fullName evidence="2">Uncharacterized protein</fullName>
    </submittedName>
</protein>
<dbReference type="Proteomes" id="UP000663833">
    <property type="component" value="Unassembled WGS sequence"/>
</dbReference>
<accession>A0A820N1Z5</accession>
<organism evidence="2 3">
    <name type="scientific">Rotaria socialis</name>
    <dbReference type="NCBI Taxonomy" id="392032"/>
    <lineage>
        <taxon>Eukaryota</taxon>
        <taxon>Metazoa</taxon>
        <taxon>Spiralia</taxon>
        <taxon>Gnathifera</taxon>
        <taxon>Rotifera</taxon>
        <taxon>Eurotatoria</taxon>
        <taxon>Bdelloidea</taxon>
        <taxon>Philodinida</taxon>
        <taxon>Philodinidae</taxon>
        <taxon>Rotaria</taxon>
    </lineage>
</organism>